<dbReference type="Proteomes" id="UP000075243">
    <property type="component" value="Chromosome 1"/>
</dbReference>
<gene>
    <name evidence="1" type="ORF">KK1_019779</name>
</gene>
<evidence type="ECO:0000313" key="1">
    <source>
        <dbReference type="EMBL" id="KYP75589.1"/>
    </source>
</evidence>
<organism evidence="1 2">
    <name type="scientific">Cajanus cajan</name>
    <name type="common">Pigeon pea</name>
    <name type="synonym">Cajanus indicus</name>
    <dbReference type="NCBI Taxonomy" id="3821"/>
    <lineage>
        <taxon>Eukaryota</taxon>
        <taxon>Viridiplantae</taxon>
        <taxon>Streptophyta</taxon>
        <taxon>Embryophyta</taxon>
        <taxon>Tracheophyta</taxon>
        <taxon>Spermatophyta</taxon>
        <taxon>Magnoliopsida</taxon>
        <taxon>eudicotyledons</taxon>
        <taxon>Gunneridae</taxon>
        <taxon>Pentapetalae</taxon>
        <taxon>rosids</taxon>
        <taxon>fabids</taxon>
        <taxon>Fabales</taxon>
        <taxon>Fabaceae</taxon>
        <taxon>Papilionoideae</taxon>
        <taxon>50 kb inversion clade</taxon>
        <taxon>NPAAA clade</taxon>
        <taxon>indigoferoid/millettioid clade</taxon>
        <taxon>Phaseoleae</taxon>
        <taxon>Cajanus</taxon>
    </lineage>
</organism>
<protein>
    <submittedName>
        <fullName evidence="1">Uncharacterized protein</fullName>
    </submittedName>
</protein>
<proteinExistence type="predicted"/>
<keyword evidence="2" id="KW-1185">Reference proteome</keyword>
<evidence type="ECO:0000313" key="2">
    <source>
        <dbReference type="Proteomes" id="UP000075243"/>
    </source>
</evidence>
<accession>A0A151U8J9</accession>
<reference evidence="1 2" key="1">
    <citation type="journal article" date="2012" name="Nat. Biotechnol.">
        <title>Draft genome sequence of pigeonpea (Cajanus cajan), an orphan legume crop of resource-poor farmers.</title>
        <authorList>
            <person name="Varshney R.K."/>
            <person name="Chen W."/>
            <person name="Li Y."/>
            <person name="Bharti A.K."/>
            <person name="Saxena R.K."/>
            <person name="Schlueter J.A."/>
            <person name="Donoghue M.T."/>
            <person name="Azam S."/>
            <person name="Fan G."/>
            <person name="Whaley A.M."/>
            <person name="Farmer A.D."/>
            <person name="Sheridan J."/>
            <person name="Iwata A."/>
            <person name="Tuteja R."/>
            <person name="Penmetsa R.V."/>
            <person name="Wu W."/>
            <person name="Upadhyaya H.D."/>
            <person name="Yang S.P."/>
            <person name="Shah T."/>
            <person name="Saxena K.B."/>
            <person name="Michael T."/>
            <person name="McCombie W.R."/>
            <person name="Yang B."/>
            <person name="Zhang G."/>
            <person name="Yang H."/>
            <person name="Wang J."/>
            <person name="Spillane C."/>
            <person name="Cook D.R."/>
            <person name="May G.D."/>
            <person name="Xu X."/>
            <person name="Jackson S.A."/>
        </authorList>
    </citation>
    <scope>NUCLEOTIDE SEQUENCE [LARGE SCALE GENOMIC DNA]</scope>
    <source>
        <strain evidence="2">cv. Asha</strain>
    </source>
</reference>
<sequence>MHVTLILFIHTYIPCQKEWLVQIIEHIDHKIIVAGAIDIGSWKLPVDENALLGYTQWRDSAVSNVKCKEQIRVFTPDHRQ</sequence>
<name>A0A151U8J9_CAJCA</name>
<dbReference type="Gramene" id="C.cajan_19223.t">
    <property type="protein sequence ID" value="C.cajan_19223.t.cds1"/>
    <property type="gene ID" value="C.cajan_19223"/>
</dbReference>
<dbReference type="EMBL" id="CM003603">
    <property type="protein sequence ID" value="KYP75589.1"/>
    <property type="molecule type" value="Genomic_DNA"/>
</dbReference>
<dbReference type="AlphaFoldDB" id="A0A151U8J9"/>